<keyword evidence="9" id="KW-1185">Reference proteome</keyword>
<organism evidence="8 9">
    <name type="scientific">Porites lobata</name>
    <dbReference type="NCBI Taxonomy" id="104759"/>
    <lineage>
        <taxon>Eukaryota</taxon>
        <taxon>Metazoa</taxon>
        <taxon>Cnidaria</taxon>
        <taxon>Anthozoa</taxon>
        <taxon>Hexacorallia</taxon>
        <taxon>Scleractinia</taxon>
        <taxon>Fungiina</taxon>
        <taxon>Poritidae</taxon>
        <taxon>Porites</taxon>
    </lineage>
</organism>
<evidence type="ECO:0000313" key="9">
    <source>
        <dbReference type="Proteomes" id="UP001159405"/>
    </source>
</evidence>
<feature type="transmembrane region" description="Helical" evidence="6">
    <location>
        <begin position="17"/>
        <end position="34"/>
    </location>
</feature>
<dbReference type="PROSITE" id="PS50011">
    <property type="entry name" value="PROTEIN_KINASE_DOM"/>
    <property type="match status" value="1"/>
</dbReference>
<evidence type="ECO:0000256" key="1">
    <source>
        <dbReference type="ARBA" id="ARBA00022527"/>
    </source>
</evidence>
<reference evidence="8 9" key="1">
    <citation type="submission" date="2022-05" db="EMBL/GenBank/DDBJ databases">
        <authorList>
            <consortium name="Genoscope - CEA"/>
            <person name="William W."/>
        </authorList>
    </citation>
    <scope>NUCLEOTIDE SEQUENCE [LARGE SCALE GENOMIC DNA]</scope>
</reference>
<dbReference type="InterPro" id="IPR011009">
    <property type="entry name" value="Kinase-like_dom_sf"/>
</dbReference>
<feature type="domain" description="Protein kinase" evidence="7">
    <location>
        <begin position="1"/>
        <end position="74"/>
    </location>
</feature>
<sequence>MAPEIILQDPYDACVDWWALGVMVFTMLTGMLLEKYPQDRLGYKGGDYPWIRGHAFFHGFDWNRLEALELDRPP</sequence>
<protein>
    <recommendedName>
        <fullName evidence="7">Protein kinase domain-containing protein</fullName>
    </recommendedName>
</protein>
<name>A0ABN8S3A7_9CNID</name>
<evidence type="ECO:0000256" key="4">
    <source>
        <dbReference type="ARBA" id="ARBA00022777"/>
    </source>
</evidence>
<dbReference type="Gene3D" id="1.10.510.10">
    <property type="entry name" value="Transferase(Phosphotransferase) domain 1"/>
    <property type="match status" value="1"/>
</dbReference>
<evidence type="ECO:0000256" key="6">
    <source>
        <dbReference type="SAM" id="Phobius"/>
    </source>
</evidence>
<keyword evidence="4" id="KW-0418">Kinase</keyword>
<evidence type="ECO:0000256" key="3">
    <source>
        <dbReference type="ARBA" id="ARBA00022741"/>
    </source>
</evidence>
<keyword evidence="6" id="KW-0472">Membrane</keyword>
<dbReference type="PANTHER" id="PTHR24351">
    <property type="entry name" value="RIBOSOMAL PROTEIN S6 KINASE"/>
    <property type="match status" value="1"/>
</dbReference>
<dbReference type="Proteomes" id="UP001159405">
    <property type="component" value="Unassembled WGS sequence"/>
</dbReference>
<accession>A0ABN8S3A7</accession>
<keyword evidence="5" id="KW-0067">ATP-binding</keyword>
<keyword evidence="6" id="KW-0812">Transmembrane</keyword>
<evidence type="ECO:0000313" key="8">
    <source>
        <dbReference type="EMBL" id="CAH3184632.1"/>
    </source>
</evidence>
<evidence type="ECO:0000256" key="2">
    <source>
        <dbReference type="ARBA" id="ARBA00022679"/>
    </source>
</evidence>
<keyword evidence="6" id="KW-1133">Transmembrane helix</keyword>
<dbReference type="InterPro" id="IPR000719">
    <property type="entry name" value="Prot_kinase_dom"/>
</dbReference>
<evidence type="ECO:0000256" key="5">
    <source>
        <dbReference type="ARBA" id="ARBA00022840"/>
    </source>
</evidence>
<dbReference type="EMBL" id="CALNXK010000394">
    <property type="protein sequence ID" value="CAH3184632.1"/>
    <property type="molecule type" value="Genomic_DNA"/>
</dbReference>
<keyword evidence="1" id="KW-0723">Serine/threonine-protein kinase</keyword>
<evidence type="ECO:0000259" key="7">
    <source>
        <dbReference type="PROSITE" id="PS50011"/>
    </source>
</evidence>
<gene>
    <name evidence="8" type="ORF">PLOB_00030666</name>
</gene>
<keyword evidence="3" id="KW-0547">Nucleotide-binding</keyword>
<keyword evidence="2" id="KW-0808">Transferase</keyword>
<comment type="caution">
    <text evidence="8">The sequence shown here is derived from an EMBL/GenBank/DDBJ whole genome shotgun (WGS) entry which is preliminary data.</text>
</comment>
<dbReference type="SUPFAM" id="SSF56112">
    <property type="entry name" value="Protein kinase-like (PK-like)"/>
    <property type="match status" value="1"/>
</dbReference>
<proteinExistence type="predicted"/>